<dbReference type="InterPro" id="IPR002156">
    <property type="entry name" value="RNaseH_domain"/>
</dbReference>
<dbReference type="SUPFAM" id="SSF53098">
    <property type="entry name" value="Ribonuclease H-like"/>
    <property type="match status" value="1"/>
</dbReference>
<proteinExistence type="predicted"/>
<dbReference type="GO" id="GO:0003676">
    <property type="term" value="F:nucleic acid binding"/>
    <property type="evidence" value="ECO:0007669"/>
    <property type="project" value="InterPro"/>
</dbReference>
<accession>A0A9D3ZGJ3</accession>
<evidence type="ECO:0000313" key="3">
    <source>
        <dbReference type="Proteomes" id="UP000828251"/>
    </source>
</evidence>
<dbReference type="OrthoDB" id="1000834at2759"/>
<protein>
    <recommendedName>
        <fullName evidence="1">RNase H type-1 domain-containing protein</fullName>
    </recommendedName>
</protein>
<name>A0A9D3ZGJ3_9ROSI</name>
<dbReference type="EMBL" id="JAIQCV010000013">
    <property type="protein sequence ID" value="KAH1032557.1"/>
    <property type="molecule type" value="Genomic_DNA"/>
</dbReference>
<evidence type="ECO:0000259" key="1">
    <source>
        <dbReference type="Pfam" id="PF13456"/>
    </source>
</evidence>
<dbReference type="CDD" id="cd06222">
    <property type="entry name" value="RNase_H_like"/>
    <property type="match status" value="1"/>
</dbReference>
<dbReference type="InterPro" id="IPR053151">
    <property type="entry name" value="RNase_H-like"/>
</dbReference>
<feature type="domain" description="RNase H type-1" evidence="1">
    <location>
        <begin position="370"/>
        <end position="481"/>
    </location>
</feature>
<dbReference type="InterPro" id="IPR036397">
    <property type="entry name" value="RNaseH_sf"/>
</dbReference>
<dbReference type="InterPro" id="IPR012337">
    <property type="entry name" value="RNaseH-like_sf"/>
</dbReference>
<dbReference type="GO" id="GO:0004523">
    <property type="term" value="F:RNA-DNA hybrid ribonuclease activity"/>
    <property type="evidence" value="ECO:0007669"/>
    <property type="project" value="InterPro"/>
</dbReference>
<dbReference type="PANTHER" id="PTHR47723:SF19">
    <property type="entry name" value="POLYNUCLEOTIDYL TRANSFERASE, RIBONUCLEASE H-LIKE SUPERFAMILY PROTEIN"/>
    <property type="match status" value="1"/>
</dbReference>
<gene>
    <name evidence="2" type="ORF">J1N35_044731</name>
</gene>
<comment type="caution">
    <text evidence="2">The sequence shown here is derived from an EMBL/GenBank/DDBJ whole genome shotgun (WGS) entry which is preliminary data.</text>
</comment>
<dbReference type="Pfam" id="PF13456">
    <property type="entry name" value="RVT_3"/>
    <property type="match status" value="1"/>
</dbReference>
<organism evidence="2 3">
    <name type="scientific">Gossypium stocksii</name>
    <dbReference type="NCBI Taxonomy" id="47602"/>
    <lineage>
        <taxon>Eukaryota</taxon>
        <taxon>Viridiplantae</taxon>
        <taxon>Streptophyta</taxon>
        <taxon>Embryophyta</taxon>
        <taxon>Tracheophyta</taxon>
        <taxon>Spermatophyta</taxon>
        <taxon>Magnoliopsida</taxon>
        <taxon>eudicotyledons</taxon>
        <taxon>Gunneridae</taxon>
        <taxon>Pentapetalae</taxon>
        <taxon>rosids</taxon>
        <taxon>malvids</taxon>
        <taxon>Malvales</taxon>
        <taxon>Malvaceae</taxon>
        <taxon>Malvoideae</taxon>
        <taxon>Gossypium</taxon>
    </lineage>
</organism>
<dbReference type="AlphaFoldDB" id="A0A9D3ZGJ3"/>
<dbReference type="Proteomes" id="UP000828251">
    <property type="component" value="Unassembled WGS sequence"/>
</dbReference>
<dbReference type="Gene3D" id="3.30.420.10">
    <property type="entry name" value="Ribonuclease H-like superfamily/Ribonuclease H"/>
    <property type="match status" value="1"/>
</dbReference>
<evidence type="ECO:0000313" key="2">
    <source>
        <dbReference type="EMBL" id="KAH1032557.1"/>
    </source>
</evidence>
<dbReference type="InterPro" id="IPR044730">
    <property type="entry name" value="RNase_H-like_dom_plant"/>
</dbReference>
<reference evidence="2 3" key="1">
    <citation type="journal article" date="2021" name="Plant Biotechnol. J.">
        <title>Multi-omics assisted identification of the key and species-specific regulatory components of drought-tolerant mechanisms in Gossypium stocksii.</title>
        <authorList>
            <person name="Yu D."/>
            <person name="Ke L."/>
            <person name="Zhang D."/>
            <person name="Wu Y."/>
            <person name="Sun Y."/>
            <person name="Mei J."/>
            <person name="Sun J."/>
            <person name="Sun Y."/>
        </authorList>
    </citation>
    <scope>NUCLEOTIDE SEQUENCE [LARGE SCALE GENOMIC DNA]</scope>
    <source>
        <strain evidence="3">cv. E1</strain>
        <tissue evidence="2">Leaf</tissue>
    </source>
</reference>
<keyword evidence="3" id="KW-1185">Reference proteome</keyword>
<dbReference type="PANTHER" id="PTHR47723">
    <property type="entry name" value="OS05G0353850 PROTEIN"/>
    <property type="match status" value="1"/>
</dbReference>
<sequence>MHLARLKYDHKPLKLVIMLELQFSRGRPFHFLAGWVEHPTFLDFVKQNWNVSTSMFKLHSKFTDQVKSWNKEVCGHISTLKKILTRDWVMDDEQLKIEVVNFYSNLYGEHPRPTKDFPSSAFPRLNDGDLNFLRRPVTDEEIKNALFTMAPLKAPGSDGGVQQGCLLSLYLFNLYMKWLGHSIHNAIGAGTWSPVRLARDGPPLSHLFFADDLLLFGHVNDNQAQIIKNILEAFCAFLGHRHYLGVPLLHDKVTNSTLSFVVDRVRSKLSSWDARQLSFAGRITLAQLTMMVPIEICDEIERMVRRFVWGSHNGSSKMALVWPLLRENLVLSVGDGKSIKCWQDSWIPNCDPLLNFIPSSANLNLDCSLSDLIAAAGGCVKDYKGEWIIGFARYLGNCSVLEVELWGILDGLNFMVDRCFKKVLIQTDSIEVINAIMEDTRGISNSTIIRRIHQTLKKVEQWKIQHVLRDDNLIIDRLAKSVRNRSLGLRLIEIPPLRI</sequence>